<dbReference type="CDD" id="cd00446">
    <property type="entry name" value="GrpE"/>
    <property type="match status" value="1"/>
</dbReference>
<dbReference type="HAMAP" id="MF_01151">
    <property type="entry name" value="GrpE"/>
    <property type="match status" value="1"/>
</dbReference>
<dbReference type="GO" id="GO:0042803">
    <property type="term" value="F:protein homodimerization activity"/>
    <property type="evidence" value="ECO:0007669"/>
    <property type="project" value="InterPro"/>
</dbReference>
<dbReference type="SUPFAM" id="SSF58014">
    <property type="entry name" value="Coiled-coil domain of nucleotide exchange factor GrpE"/>
    <property type="match status" value="1"/>
</dbReference>
<dbReference type="Pfam" id="PF01025">
    <property type="entry name" value="GrpE"/>
    <property type="match status" value="1"/>
</dbReference>
<dbReference type="GO" id="GO:0051087">
    <property type="term" value="F:protein-folding chaperone binding"/>
    <property type="evidence" value="ECO:0007669"/>
    <property type="project" value="InterPro"/>
</dbReference>
<evidence type="ECO:0000256" key="5">
    <source>
        <dbReference type="SAM" id="MobiDB-lite"/>
    </source>
</evidence>
<dbReference type="InterPro" id="IPR009012">
    <property type="entry name" value="GrpE_head"/>
</dbReference>
<dbReference type="GO" id="GO:0006457">
    <property type="term" value="P:protein folding"/>
    <property type="evidence" value="ECO:0007669"/>
    <property type="project" value="InterPro"/>
</dbReference>
<proteinExistence type="inferred from homology"/>
<organism evidence="6 7">
    <name type="scientific">Gracilariopsis chorda</name>
    <dbReference type="NCBI Taxonomy" id="448386"/>
    <lineage>
        <taxon>Eukaryota</taxon>
        <taxon>Rhodophyta</taxon>
        <taxon>Florideophyceae</taxon>
        <taxon>Rhodymeniophycidae</taxon>
        <taxon>Gracilariales</taxon>
        <taxon>Gracilariaceae</taxon>
        <taxon>Gracilariopsis</taxon>
    </lineage>
</organism>
<evidence type="ECO:0000256" key="3">
    <source>
        <dbReference type="ARBA" id="ARBA00023186"/>
    </source>
</evidence>
<dbReference type="GO" id="GO:0030150">
    <property type="term" value="P:protein import into mitochondrial matrix"/>
    <property type="evidence" value="ECO:0007669"/>
    <property type="project" value="TreeGrafter"/>
</dbReference>
<dbReference type="EMBL" id="NBIV01000018">
    <property type="protein sequence ID" value="PXF47895.1"/>
    <property type="molecule type" value="Genomic_DNA"/>
</dbReference>
<protein>
    <submittedName>
        <fullName evidence="6">Protein GrpE</fullName>
    </submittedName>
</protein>
<keyword evidence="7" id="KW-1185">Reference proteome</keyword>
<reference evidence="6 7" key="1">
    <citation type="journal article" date="2018" name="Mol. Biol. Evol.">
        <title>Analysis of the draft genome of the red seaweed Gracilariopsis chorda provides insights into genome size evolution in Rhodophyta.</title>
        <authorList>
            <person name="Lee J."/>
            <person name="Yang E.C."/>
            <person name="Graf L."/>
            <person name="Yang J.H."/>
            <person name="Qiu H."/>
            <person name="Zel Zion U."/>
            <person name="Chan C.X."/>
            <person name="Stephens T.G."/>
            <person name="Weber A.P.M."/>
            <person name="Boo G.H."/>
            <person name="Boo S.M."/>
            <person name="Kim K.M."/>
            <person name="Shin Y."/>
            <person name="Jung M."/>
            <person name="Lee S.J."/>
            <person name="Yim H.S."/>
            <person name="Lee J.H."/>
            <person name="Bhattacharya D."/>
            <person name="Yoon H.S."/>
        </authorList>
    </citation>
    <scope>NUCLEOTIDE SEQUENCE [LARGE SCALE GENOMIC DNA]</scope>
    <source>
        <strain evidence="6 7">SKKU-2015</strain>
        <tissue evidence="6">Whole body</tissue>
    </source>
</reference>
<evidence type="ECO:0000256" key="2">
    <source>
        <dbReference type="ARBA" id="ARBA00009054"/>
    </source>
</evidence>
<dbReference type="FunFam" id="2.30.22.10:FF:000002">
    <property type="entry name" value="GrpE protein homolog"/>
    <property type="match status" value="1"/>
</dbReference>
<dbReference type="Gene3D" id="3.90.20.20">
    <property type="match status" value="1"/>
</dbReference>
<dbReference type="Gene3D" id="2.30.22.10">
    <property type="entry name" value="Head domain of nucleotide exchange factor GrpE"/>
    <property type="match status" value="1"/>
</dbReference>
<dbReference type="GO" id="GO:0001405">
    <property type="term" value="C:PAM complex, Tim23 associated import motor"/>
    <property type="evidence" value="ECO:0007669"/>
    <property type="project" value="TreeGrafter"/>
</dbReference>
<keyword evidence="3" id="KW-0143">Chaperone</keyword>
<sequence length="233" mass="25912">MLRSVSAARHILRNVYCRNTYLRPPVNLAASRFYATQDKQVNEDDPEARPSPPNEENGKEQQNTISDANNMRDLIKQLEEKETELADLNDRTLRVLAEMENVRMIARRDVENARKYAVVPFAQALLSVADNLGLALKSVPEDALNAGDAQPHLKGLYTGLGATESELLKVFAQHGIERFGAVGDKFDPNKYQAMFEVPSPDHEPGTVIDVTKLGYTIGDRILRPAEVGVSRAQ</sequence>
<comment type="caution">
    <text evidence="6">The sequence shown here is derived from an EMBL/GenBank/DDBJ whole genome shotgun (WGS) entry which is preliminary data.</text>
</comment>
<comment type="subcellular location">
    <subcellularLocation>
        <location evidence="1">Mitochondrion matrix</location>
    </subcellularLocation>
</comment>
<feature type="region of interest" description="Disordered" evidence="5">
    <location>
        <begin position="36"/>
        <end position="67"/>
    </location>
</feature>
<dbReference type="GO" id="GO:0051082">
    <property type="term" value="F:unfolded protein binding"/>
    <property type="evidence" value="ECO:0007669"/>
    <property type="project" value="TreeGrafter"/>
</dbReference>
<dbReference type="PANTHER" id="PTHR21237:SF23">
    <property type="entry name" value="GRPE PROTEIN HOMOLOG, MITOCHONDRIAL"/>
    <property type="match status" value="1"/>
</dbReference>
<accession>A0A2V3J0N7</accession>
<dbReference type="GO" id="GO:0000774">
    <property type="term" value="F:adenyl-nucleotide exchange factor activity"/>
    <property type="evidence" value="ECO:0007669"/>
    <property type="project" value="InterPro"/>
</dbReference>
<evidence type="ECO:0000256" key="1">
    <source>
        <dbReference type="ARBA" id="ARBA00004305"/>
    </source>
</evidence>
<evidence type="ECO:0000313" key="6">
    <source>
        <dbReference type="EMBL" id="PXF47895.1"/>
    </source>
</evidence>
<evidence type="ECO:0000313" key="7">
    <source>
        <dbReference type="Proteomes" id="UP000247409"/>
    </source>
</evidence>
<dbReference type="PANTHER" id="PTHR21237">
    <property type="entry name" value="GRPE PROTEIN"/>
    <property type="match status" value="1"/>
</dbReference>
<dbReference type="SUPFAM" id="SSF51064">
    <property type="entry name" value="Head domain of nucleotide exchange factor GrpE"/>
    <property type="match status" value="1"/>
</dbReference>
<gene>
    <name evidence="6" type="ORF">BWQ96_02281</name>
</gene>
<dbReference type="AlphaFoldDB" id="A0A2V3J0N7"/>
<evidence type="ECO:0000256" key="4">
    <source>
        <dbReference type="RuleBase" id="RU004478"/>
    </source>
</evidence>
<dbReference type="OrthoDB" id="201635at2759"/>
<comment type="similarity">
    <text evidence="2 4">Belongs to the GrpE family.</text>
</comment>
<dbReference type="STRING" id="448386.A0A2V3J0N7"/>
<dbReference type="InterPro" id="IPR000740">
    <property type="entry name" value="GrpE"/>
</dbReference>
<name>A0A2V3J0N7_9FLOR</name>
<dbReference type="PRINTS" id="PR00773">
    <property type="entry name" value="GRPEPROTEIN"/>
</dbReference>
<dbReference type="InterPro" id="IPR013805">
    <property type="entry name" value="GrpE_CC"/>
</dbReference>
<dbReference type="Proteomes" id="UP000247409">
    <property type="component" value="Unassembled WGS sequence"/>
</dbReference>